<dbReference type="InterPro" id="IPR057342">
    <property type="entry name" value="DEXDc_RapA"/>
</dbReference>
<dbReference type="InterPro" id="IPR041657">
    <property type="entry name" value="HTH_17"/>
</dbReference>
<reference evidence="8 9" key="1">
    <citation type="submission" date="2024-05" db="EMBL/GenBank/DDBJ databases">
        <title>Burkholderia sp. Nov. a novel bacteria isolated from rhizosphere soil of Camellia sinensis.</title>
        <authorList>
            <person name="Dong Y."/>
        </authorList>
    </citation>
    <scope>NUCLEOTIDE SEQUENCE [LARGE SCALE GENOMIC DNA]</scope>
    <source>
        <strain evidence="8 9">GS2Y</strain>
    </source>
</reference>
<organism evidence="8 9">
    <name type="scientific">Burkholderia theae</name>
    <dbReference type="NCBI Taxonomy" id="3143496"/>
    <lineage>
        <taxon>Bacteria</taxon>
        <taxon>Pseudomonadati</taxon>
        <taxon>Pseudomonadota</taxon>
        <taxon>Betaproteobacteria</taxon>
        <taxon>Burkholderiales</taxon>
        <taxon>Burkholderiaceae</taxon>
        <taxon>Burkholderia</taxon>
    </lineage>
</organism>
<dbReference type="PROSITE" id="PS51194">
    <property type="entry name" value="HELICASE_CTER"/>
    <property type="match status" value="1"/>
</dbReference>
<accession>A0ABU9WF78</accession>
<dbReference type="Proteomes" id="UP001466933">
    <property type="component" value="Unassembled WGS sequence"/>
</dbReference>
<keyword evidence="1" id="KW-0547">Nucleotide-binding</keyword>
<sequence>MSENILTIREVADLLKINEKTVYKLAAAAKIPGMKVGGSWRFDRATITLWLKNQSAADIAANDGADGALEPSAETTLPSAHYSPQQGTFFAHRITLEGTGEDALAQSLSTARVDMNPHQVDAALFALASPLTKGVLLADEVGLGKTIEASLVIAQRWAERKRRILLVVPASLRKQWSQELYDKFSLPSVIVERKSYNDLRKKGIAKPFAHPDHVVITSYEFAALKDNEIRSGQWDLVVFDEAHRLRNVYRKDGATRAKKLRDATRPFFKILLTATPLQNSLMELYGLVSVLDEHHFGDEDSFRSQYVVGAGARNGHIFLRKRLEPICKRTLRRQVQQAGLIRYTERSPLTMEYAPSQDELKLYAEVSAYLQRKDTIAFGNKPNQLVTMVVRKILGSSTFAIADTLKKIIDRLKQMETPTVETVADYDVIDEEAEEFDDNGNGEAQEAPPIDPEKLKAEISELEGYRKLALSIGQNEKGNALIKALPQVLAEIVKKGGQRKAVIFTESVRTQTYLAALLAEKGYADDIVLLNGSNADPQSKSIYQNWLAQNKGTDAVSGSKTADMKAAIVEAFRDRKTILIATESGAEGINLQFCSLLVNFDLPWNPQRVEQRIGRCHRYGQKIDVTVVNFLNLKNHAEQRIHQLLDQKFNLFKGVFGASDEVLGVIERGVDIERRIFQIVQSARTEAEIDAAFDKLQDDLKAQIDEQILDARKRLLESVDERVIDRLKTRKDEIRNQLSDFEKQLLYVARAEIPEARFHANDERRFDYRGETYTTEWPLADEKGWRFFRLMEGTLATDVVKKAKERRFDAASCLRFDLSSYRGGRLTDVEPLRGKAGWARIGKYSIVTKAITREHLVMAAVTDDGEAIHPETFERLFRVPAQNEPPVGTPPEDALQGCEAVRRKELLDEAEKQNAEWLDVESENLDHYAEDLERAFETEIKTVEAEIKEAKKAMRGSTLPMAEKLAEKKRINGLEAKRDKLKREFFDRREKIREEVEAMLDKIQASLLLDPSLAPLFTIRWEVT</sequence>
<evidence type="ECO:0000259" key="7">
    <source>
        <dbReference type="PROSITE" id="PS51194"/>
    </source>
</evidence>
<evidence type="ECO:0000256" key="3">
    <source>
        <dbReference type="ARBA" id="ARBA00022806"/>
    </source>
</evidence>
<evidence type="ECO:0000256" key="1">
    <source>
        <dbReference type="ARBA" id="ARBA00022741"/>
    </source>
</evidence>
<evidence type="ECO:0000313" key="9">
    <source>
        <dbReference type="Proteomes" id="UP001466933"/>
    </source>
</evidence>
<comment type="caution">
    <text evidence="8">The sequence shown here is derived from an EMBL/GenBank/DDBJ whole genome shotgun (WGS) entry which is preliminary data.</text>
</comment>
<dbReference type="Gene3D" id="3.40.50.300">
    <property type="entry name" value="P-loop containing nucleotide triphosphate hydrolases"/>
    <property type="match status" value="1"/>
</dbReference>
<dbReference type="InterPro" id="IPR000330">
    <property type="entry name" value="SNF2_N"/>
</dbReference>
<dbReference type="Pfam" id="PF00271">
    <property type="entry name" value="Helicase_C"/>
    <property type="match status" value="1"/>
</dbReference>
<dbReference type="RefSeq" id="WP_343492118.1">
    <property type="nucleotide sequence ID" value="NZ_JBCPYA010000004.1"/>
</dbReference>
<dbReference type="PROSITE" id="PS51192">
    <property type="entry name" value="HELICASE_ATP_BIND_1"/>
    <property type="match status" value="1"/>
</dbReference>
<evidence type="ECO:0000313" key="8">
    <source>
        <dbReference type="EMBL" id="MEN2470694.1"/>
    </source>
</evidence>
<proteinExistence type="predicted"/>
<dbReference type="InterPro" id="IPR049730">
    <property type="entry name" value="SNF2/RAD54-like_C"/>
</dbReference>
<keyword evidence="4" id="KW-0067">ATP-binding</keyword>
<keyword evidence="2" id="KW-0378">Hydrolase</keyword>
<dbReference type="InterPro" id="IPR001650">
    <property type="entry name" value="Helicase_C-like"/>
</dbReference>
<dbReference type="Pfam" id="PF00176">
    <property type="entry name" value="SNF2-rel_dom"/>
    <property type="match status" value="1"/>
</dbReference>
<dbReference type="NCBIfam" id="TIGR01764">
    <property type="entry name" value="excise"/>
    <property type="match status" value="1"/>
</dbReference>
<name>A0ABU9WF78_9BURK</name>
<dbReference type="SMART" id="SM00490">
    <property type="entry name" value="HELICc"/>
    <property type="match status" value="1"/>
</dbReference>
<evidence type="ECO:0000256" key="4">
    <source>
        <dbReference type="ARBA" id="ARBA00022840"/>
    </source>
</evidence>
<dbReference type="EMBL" id="JBCPYA010000004">
    <property type="protein sequence ID" value="MEN2470694.1"/>
    <property type="molecule type" value="Genomic_DNA"/>
</dbReference>
<dbReference type="PANTHER" id="PTHR10799">
    <property type="entry name" value="SNF2/RAD54 HELICASE FAMILY"/>
    <property type="match status" value="1"/>
</dbReference>
<dbReference type="InterPro" id="IPR010093">
    <property type="entry name" value="SinI_DNA-bd"/>
</dbReference>
<evidence type="ECO:0000259" key="6">
    <source>
        <dbReference type="PROSITE" id="PS51192"/>
    </source>
</evidence>
<dbReference type="Pfam" id="PF12728">
    <property type="entry name" value="HTH_17"/>
    <property type="match status" value="1"/>
</dbReference>
<dbReference type="InterPro" id="IPR038718">
    <property type="entry name" value="SNF2-like_sf"/>
</dbReference>
<dbReference type="CDD" id="cd18793">
    <property type="entry name" value="SF2_C_SNF"/>
    <property type="match status" value="1"/>
</dbReference>
<dbReference type="CDD" id="cd18011">
    <property type="entry name" value="DEXDc_RapA"/>
    <property type="match status" value="1"/>
</dbReference>
<keyword evidence="5" id="KW-0175">Coiled coil</keyword>
<feature type="domain" description="Helicase ATP-binding" evidence="6">
    <location>
        <begin position="126"/>
        <end position="294"/>
    </location>
</feature>
<feature type="domain" description="Helicase C-terminal" evidence="7">
    <location>
        <begin position="484"/>
        <end position="663"/>
    </location>
</feature>
<dbReference type="SUPFAM" id="SSF52540">
    <property type="entry name" value="P-loop containing nucleoside triphosphate hydrolases"/>
    <property type="match status" value="2"/>
</dbReference>
<gene>
    <name evidence="8" type="ORF">VOI36_12410</name>
</gene>
<keyword evidence="3" id="KW-0347">Helicase</keyword>
<dbReference type="Gene3D" id="3.40.50.10810">
    <property type="entry name" value="Tandem AAA-ATPase domain"/>
    <property type="match status" value="1"/>
</dbReference>
<dbReference type="InterPro" id="IPR027417">
    <property type="entry name" value="P-loop_NTPase"/>
</dbReference>
<feature type="coiled-coil region" evidence="5">
    <location>
        <begin position="933"/>
        <end position="984"/>
    </location>
</feature>
<dbReference type="InterPro" id="IPR014001">
    <property type="entry name" value="Helicase_ATP-bd"/>
</dbReference>
<keyword evidence="9" id="KW-1185">Reference proteome</keyword>
<protein>
    <submittedName>
        <fullName evidence="8">SNF2-related protein</fullName>
    </submittedName>
</protein>
<evidence type="ECO:0000256" key="2">
    <source>
        <dbReference type="ARBA" id="ARBA00022801"/>
    </source>
</evidence>
<evidence type="ECO:0000256" key="5">
    <source>
        <dbReference type="SAM" id="Coils"/>
    </source>
</evidence>
<dbReference type="SMART" id="SM00487">
    <property type="entry name" value="DEXDc"/>
    <property type="match status" value="1"/>
</dbReference>